<accession>A0ABD5S1S5</accession>
<dbReference type="InterPro" id="IPR029063">
    <property type="entry name" value="SAM-dependent_MTases_sf"/>
</dbReference>
<dbReference type="AlphaFoldDB" id="A0ABD5S1S5"/>
<keyword evidence="2" id="KW-1185">Reference proteome</keyword>
<proteinExistence type="predicted"/>
<dbReference type="GO" id="GO:0008168">
    <property type="term" value="F:methyltransferase activity"/>
    <property type="evidence" value="ECO:0007669"/>
    <property type="project" value="UniProtKB-KW"/>
</dbReference>
<name>A0ABD5S1S5_9EURY</name>
<protein>
    <submittedName>
        <fullName evidence="1">SAM-dependent methyltransferase</fullName>
    </submittedName>
</protein>
<keyword evidence="1" id="KW-0489">Methyltransferase</keyword>
<keyword evidence="1" id="KW-0808">Transferase</keyword>
<organism evidence="1 2">
    <name type="scientific">Halobium palmae</name>
    <dbReference type="NCBI Taxonomy" id="1776492"/>
    <lineage>
        <taxon>Archaea</taxon>
        <taxon>Methanobacteriati</taxon>
        <taxon>Methanobacteriota</taxon>
        <taxon>Stenosarchaea group</taxon>
        <taxon>Halobacteria</taxon>
        <taxon>Halobacteriales</taxon>
        <taxon>Haloferacaceae</taxon>
        <taxon>Halobium</taxon>
    </lineage>
</organism>
<dbReference type="EMBL" id="JBHSWU010000628">
    <property type="protein sequence ID" value="MFC6725639.1"/>
    <property type="molecule type" value="Genomic_DNA"/>
</dbReference>
<evidence type="ECO:0000313" key="2">
    <source>
        <dbReference type="Proteomes" id="UP001596328"/>
    </source>
</evidence>
<dbReference type="GO" id="GO:0032259">
    <property type="term" value="P:methylation"/>
    <property type="evidence" value="ECO:0007669"/>
    <property type="project" value="UniProtKB-KW"/>
</dbReference>
<reference evidence="1 2" key="1">
    <citation type="journal article" date="2019" name="Int. J. Syst. Evol. Microbiol.">
        <title>The Global Catalogue of Microorganisms (GCM) 10K type strain sequencing project: providing services to taxonomists for standard genome sequencing and annotation.</title>
        <authorList>
            <consortium name="The Broad Institute Genomics Platform"/>
            <consortium name="The Broad Institute Genome Sequencing Center for Infectious Disease"/>
            <person name="Wu L."/>
            <person name="Ma J."/>
        </authorList>
    </citation>
    <scope>NUCLEOTIDE SEQUENCE [LARGE SCALE GENOMIC DNA]</scope>
    <source>
        <strain evidence="1 2">NBRC 111368</strain>
    </source>
</reference>
<dbReference type="SUPFAM" id="SSF53335">
    <property type="entry name" value="S-adenosyl-L-methionine-dependent methyltransferases"/>
    <property type="match status" value="1"/>
</dbReference>
<gene>
    <name evidence="1" type="ORF">ACFQE1_14940</name>
</gene>
<feature type="non-terminal residue" evidence="1">
    <location>
        <position position="49"/>
    </location>
</feature>
<sequence length="49" mass="5628">MRRFSADYLERTREGMWEGSREALADLDLPDRDRIVDVGCGTGELTRVL</sequence>
<dbReference type="Gene3D" id="3.40.50.150">
    <property type="entry name" value="Vaccinia Virus protein VP39"/>
    <property type="match status" value="1"/>
</dbReference>
<dbReference type="Proteomes" id="UP001596328">
    <property type="component" value="Unassembled WGS sequence"/>
</dbReference>
<evidence type="ECO:0000313" key="1">
    <source>
        <dbReference type="EMBL" id="MFC6725639.1"/>
    </source>
</evidence>
<comment type="caution">
    <text evidence="1">The sequence shown here is derived from an EMBL/GenBank/DDBJ whole genome shotgun (WGS) entry which is preliminary data.</text>
</comment>